<evidence type="ECO:0000256" key="3">
    <source>
        <dbReference type="ARBA" id="ARBA00023004"/>
    </source>
</evidence>
<evidence type="ECO:0000259" key="4">
    <source>
        <dbReference type="Pfam" id="PF14226"/>
    </source>
</evidence>
<dbReference type="Pfam" id="PF14226">
    <property type="entry name" value="DIOX_N"/>
    <property type="match status" value="1"/>
</dbReference>
<keyword evidence="1" id="KW-0479">Metal-binding</keyword>
<comment type="caution">
    <text evidence="5">The sequence shown here is derived from an EMBL/GenBank/DDBJ whole genome shotgun (WGS) entry which is preliminary data.</text>
</comment>
<organism evidence="5 6">
    <name type="scientific">Lactuca virosa</name>
    <dbReference type="NCBI Taxonomy" id="75947"/>
    <lineage>
        <taxon>Eukaryota</taxon>
        <taxon>Viridiplantae</taxon>
        <taxon>Streptophyta</taxon>
        <taxon>Embryophyta</taxon>
        <taxon>Tracheophyta</taxon>
        <taxon>Spermatophyta</taxon>
        <taxon>Magnoliopsida</taxon>
        <taxon>eudicotyledons</taxon>
        <taxon>Gunneridae</taxon>
        <taxon>Pentapetalae</taxon>
        <taxon>asterids</taxon>
        <taxon>campanulids</taxon>
        <taxon>Asterales</taxon>
        <taxon>Asteraceae</taxon>
        <taxon>Cichorioideae</taxon>
        <taxon>Cichorieae</taxon>
        <taxon>Lactucinae</taxon>
        <taxon>Lactuca</taxon>
    </lineage>
</organism>
<accession>A0AAU9MSI0</accession>
<evidence type="ECO:0000256" key="1">
    <source>
        <dbReference type="ARBA" id="ARBA00022723"/>
    </source>
</evidence>
<keyword evidence="2" id="KW-0560">Oxidoreductase</keyword>
<dbReference type="GO" id="GO:0046872">
    <property type="term" value="F:metal ion binding"/>
    <property type="evidence" value="ECO:0007669"/>
    <property type="project" value="UniProtKB-KW"/>
</dbReference>
<evidence type="ECO:0000313" key="5">
    <source>
        <dbReference type="EMBL" id="CAH1424950.1"/>
    </source>
</evidence>
<name>A0AAU9MSI0_9ASTR</name>
<sequence>MMMMMFVRKKTGASPTTYKVQNLLDALQVLDLMSSLVFGRIPPSSGSLNQLNLLLLADNSLIWMDVLRRWPEQVVRVQSLSKNGIEAIPDSYVKPIMDRLSVVEESNEVNIPVIDLSGLNSDDAVLRKATLELISDAGREWGFFQVVNHGVSHQLMSKTHKVWREFFQLTVEEQQKYANSPETMRDTKVVLGW</sequence>
<dbReference type="SUPFAM" id="SSF51197">
    <property type="entry name" value="Clavaminate synthase-like"/>
    <property type="match status" value="1"/>
</dbReference>
<dbReference type="EMBL" id="CAKMRJ010002071">
    <property type="protein sequence ID" value="CAH1424950.1"/>
    <property type="molecule type" value="Genomic_DNA"/>
</dbReference>
<dbReference type="InterPro" id="IPR027443">
    <property type="entry name" value="IPNS-like_sf"/>
</dbReference>
<keyword evidence="3" id="KW-0408">Iron</keyword>
<protein>
    <recommendedName>
        <fullName evidence="4">Non-haem dioxygenase N-terminal domain-containing protein</fullName>
    </recommendedName>
</protein>
<gene>
    <name evidence="5" type="ORF">LVIROSA_LOCUS12121</name>
</gene>
<keyword evidence="6" id="KW-1185">Reference proteome</keyword>
<proteinExistence type="predicted"/>
<dbReference type="Proteomes" id="UP001157418">
    <property type="component" value="Unassembled WGS sequence"/>
</dbReference>
<dbReference type="GO" id="GO:0016491">
    <property type="term" value="F:oxidoreductase activity"/>
    <property type="evidence" value="ECO:0007669"/>
    <property type="project" value="UniProtKB-KW"/>
</dbReference>
<dbReference type="InterPro" id="IPR026992">
    <property type="entry name" value="DIOX_N"/>
</dbReference>
<reference evidence="5 6" key="1">
    <citation type="submission" date="2022-01" db="EMBL/GenBank/DDBJ databases">
        <authorList>
            <person name="Xiong W."/>
            <person name="Schranz E."/>
        </authorList>
    </citation>
    <scope>NUCLEOTIDE SEQUENCE [LARGE SCALE GENOMIC DNA]</scope>
</reference>
<dbReference type="Gene3D" id="2.60.120.330">
    <property type="entry name" value="B-lactam Antibiotic, Isopenicillin N Synthase, Chain"/>
    <property type="match status" value="1"/>
</dbReference>
<dbReference type="PANTHER" id="PTHR10209:SF885">
    <property type="entry name" value="2OG-FE(II) OXYGENASE FAMILY, PUTATIVE (AFU_ORTHOLOGUE AFUA_2G00750)-RELATED"/>
    <property type="match status" value="1"/>
</dbReference>
<feature type="domain" description="Non-haem dioxygenase N-terminal" evidence="4">
    <location>
        <begin position="111"/>
        <end position="183"/>
    </location>
</feature>
<dbReference type="AlphaFoldDB" id="A0AAU9MSI0"/>
<evidence type="ECO:0000256" key="2">
    <source>
        <dbReference type="ARBA" id="ARBA00023002"/>
    </source>
</evidence>
<dbReference type="PANTHER" id="PTHR10209">
    <property type="entry name" value="OXIDOREDUCTASE, 2OG-FE II OXYGENASE FAMILY PROTEIN"/>
    <property type="match status" value="1"/>
</dbReference>
<evidence type="ECO:0000313" key="6">
    <source>
        <dbReference type="Proteomes" id="UP001157418"/>
    </source>
</evidence>